<proteinExistence type="predicted"/>
<name>A0ABY4WDP2_9BACL</name>
<accession>A0ABY4WDP2</accession>
<evidence type="ECO:0000313" key="2">
    <source>
        <dbReference type="EMBL" id="USG65182.1"/>
    </source>
</evidence>
<keyword evidence="3" id="KW-1185">Reference proteome</keyword>
<gene>
    <name evidence="1" type="ORF">NDK47_17805</name>
    <name evidence="2" type="ORF">NDK47_24165</name>
</gene>
<dbReference type="RefSeq" id="WP_251871090.1">
    <property type="nucleotide sequence ID" value="NZ_CP098755.1"/>
</dbReference>
<dbReference type="Proteomes" id="UP001056500">
    <property type="component" value="Chromosome"/>
</dbReference>
<organism evidence="2 3">
    <name type="scientific">Brevibacillus ruminantium</name>
    <dbReference type="NCBI Taxonomy" id="2950604"/>
    <lineage>
        <taxon>Bacteria</taxon>
        <taxon>Bacillati</taxon>
        <taxon>Bacillota</taxon>
        <taxon>Bacilli</taxon>
        <taxon>Bacillales</taxon>
        <taxon>Paenibacillaceae</taxon>
        <taxon>Brevibacillus</taxon>
    </lineage>
</organism>
<evidence type="ECO:0000313" key="1">
    <source>
        <dbReference type="EMBL" id="USG64005.1"/>
    </source>
</evidence>
<evidence type="ECO:0000313" key="3">
    <source>
        <dbReference type="Proteomes" id="UP001056500"/>
    </source>
</evidence>
<reference evidence="2" key="1">
    <citation type="submission" date="2022-06" db="EMBL/GenBank/DDBJ databases">
        <title>Genome sequencing of Brevibacillus sp. BB3-R1.</title>
        <authorList>
            <person name="Heo J."/>
            <person name="Lee D."/>
            <person name="Won M."/>
            <person name="Han B.-H."/>
            <person name="Hong S.-B."/>
            <person name="Kwon S.-W."/>
        </authorList>
    </citation>
    <scope>NUCLEOTIDE SEQUENCE</scope>
    <source>
        <strain evidence="2">BB3-R1</strain>
    </source>
</reference>
<protein>
    <recommendedName>
        <fullName evidence="4">Phage ABA sandwich domain-containing protein</fullName>
    </recommendedName>
</protein>
<dbReference type="EMBL" id="CP098755">
    <property type="protein sequence ID" value="USG64005.1"/>
    <property type="molecule type" value="Genomic_DNA"/>
</dbReference>
<evidence type="ECO:0008006" key="4">
    <source>
        <dbReference type="Google" id="ProtNLM"/>
    </source>
</evidence>
<sequence>MEAGRELDAKVAEALGWDITPTAAKFNPENDIEVDYVIDDAPAECPEGLKSVTGQIIVRRLPDFSTTWEGMGVLVEEARKQGIYIDILPRANGYHIVWGKRWADNLVISDAPYGVCIGLLKAKAVAAV</sequence>
<dbReference type="EMBL" id="CP098755">
    <property type="protein sequence ID" value="USG65182.1"/>
    <property type="molecule type" value="Genomic_DNA"/>
</dbReference>